<keyword evidence="7" id="KW-0626">Porin</keyword>
<evidence type="ECO:0000256" key="8">
    <source>
        <dbReference type="ARBA" id="ARBA00023136"/>
    </source>
</evidence>
<dbReference type="GO" id="GO:0006811">
    <property type="term" value="P:monoatomic ion transport"/>
    <property type="evidence" value="ECO:0007669"/>
    <property type="project" value="UniProtKB-KW"/>
</dbReference>
<dbReference type="PANTHER" id="PTHR30329:SF21">
    <property type="entry name" value="LIPOPROTEIN YIAD-RELATED"/>
    <property type="match status" value="1"/>
</dbReference>
<evidence type="ECO:0000256" key="10">
    <source>
        <dbReference type="PROSITE-ProRule" id="PRU00473"/>
    </source>
</evidence>
<dbReference type="AlphaFoldDB" id="A0AAF1KJF8"/>
<dbReference type="Pfam" id="PF13505">
    <property type="entry name" value="OMP_b-brl"/>
    <property type="match status" value="1"/>
</dbReference>
<keyword evidence="14" id="KW-1185">Reference proteome</keyword>
<keyword evidence="2" id="KW-0813">Transport</keyword>
<evidence type="ECO:0000313" key="14">
    <source>
        <dbReference type="Proteomes" id="UP001196068"/>
    </source>
</evidence>
<name>A0AAF1KJF8_9PROT</name>
<dbReference type="PRINTS" id="PR01021">
    <property type="entry name" value="OMPADOMAIN"/>
</dbReference>
<dbReference type="Gene3D" id="2.40.160.20">
    <property type="match status" value="1"/>
</dbReference>
<dbReference type="PROSITE" id="PS51123">
    <property type="entry name" value="OMPA_2"/>
    <property type="match status" value="1"/>
</dbReference>
<evidence type="ECO:0000259" key="12">
    <source>
        <dbReference type="PROSITE" id="PS51123"/>
    </source>
</evidence>
<keyword evidence="6" id="KW-0406">Ion transport</keyword>
<dbReference type="InterPro" id="IPR011250">
    <property type="entry name" value="OMP/PagP_B-barrel"/>
</dbReference>
<feature type="chain" id="PRO_5041980325" evidence="11">
    <location>
        <begin position="23"/>
        <end position="355"/>
    </location>
</feature>
<evidence type="ECO:0000313" key="13">
    <source>
        <dbReference type="EMBL" id="MBR0655004.1"/>
    </source>
</evidence>
<dbReference type="GO" id="GO:0015288">
    <property type="term" value="F:porin activity"/>
    <property type="evidence" value="ECO:0007669"/>
    <property type="project" value="UniProtKB-KW"/>
</dbReference>
<organism evidence="13 14">
    <name type="scientific">Plastoroseomonas arctica</name>
    <dbReference type="NCBI Taxonomy" id="1509237"/>
    <lineage>
        <taxon>Bacteria</taxon>
        <taxon>Pseudomonadati</taxon>
        <taxon>Pseudomonadota</taxon>
        <taxon>Alphaproteobacteria</taxon>
        <taxon>Acetobacterales</taxon>
        <taxon>Acetobacteraceae</taxon>
        <taxon>Plastoroseomonas</taxon>
    </lineage>
</organism>
<keyword evidence="5 11" id="KW-0732">Signal</keyword>
<evidence type="ECO:0000256" key="5">
    <source>
        <dbReference type="ARBA" id="ARBA00022729"/>
    </source>
</evidence>
<keyword evidence="9" id="KW-0998">Cell outer membrane</keyword>
<gene>
    <name evidence="13" type="ORF">GXW79_07925</name>
</gene>
<evidence type="ECO:0000256" key="4">
    <source>
        <dbReference type="ARBA" id="ARBA00022692"/>
    </source>
</evidence>
<proteinExistence type="predicted"/>
<dbReference type="SUPFAM" id="SSF56925">
    <property type="entry name" value="OMPA-like"/>
    <property type="match status" value="1"/>
</dbReference>
<dbReference type="CDD" id="cd07185">
    <property type="entry name" value="OmpA_C-like"/>
    <property type="match status" value="1"/>
</dbReference>
<protein>
    <submittedName>
        <fullName evidence="13">OmpA family protein</fullName>
    </submittedName>
</protein>
<evidence type="ECO:0000256" key="11">
    <source>
        <dbReference type="SAM" id="SignalP"/>
    </source>
</evidence>
<dbReference type="InterPro" id="IPR036737">
    <property type="entry name" value="OmpA-like_sf"/>
</dbReference>
<comment type="subcellular location">
    <subcellularLocation>
        <location evidence="1">Cell outer membrane</location>
        <topology evidence="1">Multi-pass membrane protein</topology>
    </subcellularLocation>
</comment>
<evidence type="ECO:0000256" key="2">
    <source>
        <dbReference type="ARBA" id="ARBA00022448"/>
    </source>
</evidence>
<dbReference type="InterPro" id="IPR006664">
    <property type="entry name" value="OMP_bac"/>
</dbReference>
<dbReference type="EMBL" id="JAAEDH010000007">
    <property type="protein sequence ID" value="MBR0655004.1"/>
    <property type="molecule type" value="Genomic_DNA"/>
</dbReference>
<evidence type="ECO:0000256" key="7">
    <source>
        <dbReference type="ARBA" id="ARBA00023114"/>
    </source>
</evidence>
<keyword evidence="8 10" id="KW-0472">Membrane</keyword>
<feature type="domain" description="OmpA-like" evidence="12">
    <location>
        <begin position="241"/>
        <end position="355"/>
    </location>
</feature>
<accession>A0AAF1KJF8</accession>
<evidence type="ECO:0000256" key="6">
    <source>
        <dbReference type="ARBA" id="ARBA00023065"/>
    </source>
</evidence>
<dbReference type="GO" id="GO:0046930">
    <property type="term" value="C:pore complex"/>
    <property type="evidence" value="ECO:0007669"/>
    <property type="project" value="UniProtKB-KW"/>
</dbReference>
<dbReference type="Pfam" id="PF00691">
    <property type="entry name" value="OmpA"/>
    <property type="match status" value="1"/>
</dbReference>
<keyword evidence="4" id="KW-0812">Transmembrane</keyword>
<sequence>MRMRTGLLAATMLAAPLTAAQAQLFPPPAYSPTAGVYIGAGAGINYMLDSKDNGIRIQHENPGYVGVLSVGYGFGNGLRLEVEGSARSNDGRRVRGTGFTGNLEGETRTYAAMFNVLYELPIAIPFARPYIGGGVGYAIQSTDINGNTGPGNRGPGRFRIDDDSGNFAYQGIAGLAFPIEAVPGLAITAEYRFFGTLAQDQRATFAGRGIQYDYQNLNHSVLAGLRYTFGQRAVAQVAPTPPPAATARTYLVFFDWNRADLTDRARQIIGEAAAAAPRLQATRIEVAGHADRSGTPAYNQGLSQRRANIVAAELVSRGVARDQISISAFGETRPLVPTADGVREPQNRRVEIVLR</sequence>
<evidence type="ECO:0000256" key="1">
    <source>
        <dbReference type="ARBA" id="ARBA00004571"/>
    </source>
</evidence>
<dbReference type="InterPro" id="IPR050330">
    <property type="entry name" value="Bact_OuterMem_StrucFunc"/>
</dbReference>
<dbReference type="InterPro" id="IPR027385">
    <property type="entry name" value="Beta-barrel_OMP"/>
</dbReference>
<keyword evidence="3" id="KW-1134">Transmembrane beta strand</keyword>
<dbReference type="Proteomes" id="UP001196068">
    <property type="component" value="Unassembled WGS sequence"/>
</dbReference>
<dbReference type="PANTHER" id="PTHR30329">
    <property type="entry name" value="STATOR ELEMENT OF FLAGELLAR MOTOR COMPLEX"/>
    <property type="match status" value="1"/>
</dbReference>
<feature type="signal peptide" evidence="11">
    <location>
        <begin position="1"/>
        <end position="22"/>
    </location>
</feature>
<dbReference type="InterPro" id="IPR006665">
    <property type="entry name" value="OmpA-like"/>
</dbReference>
<dbReference type="SUPFAM" id="SSF103088">
    <property type="entry name" value="OmpA-like"/>
    <property type="match status" value="1"/>
</dbReference>
<reference evidence="13" key="1">
    <citation type="submission" date="2020-01" db="EMBL/GenBank/DDBJ databases">
        <authorList>
            <person name="Rat A."/>
        </authorList>
    </citation>
    <scope>NUCLEOTIDE SEQUENCE</scope>
    <source>
        <strain evidence="13">LMG 28251</strain>
    </source>
</reference>
<reference evidence="13" key="2">
    <citation type="journal article" date="2021" name="Syst. Appl. Microbiol.">
        <title>Roseomonas hellenica sp. nov., isolated from roots of wild-growing Alkanna tinctoria.</title>
        <authorList>
            <person name="Rat A."/>
            <person name="Naranjo H.D."/>
            <person name="Lebbe L."/>
            <person name="Cnockaert M."/>
            <person name="Krigas N."/>
            <person name="Grigoriadou K."/>
            <person name="Maloupa E."/>
            <person name="Willems A."/>
        </authorList>
    </citation>
    <scope>NUCLEOTIDE SEQUENCE</scope>
    <source>
        <strain evidence="13">LMG 28251</strain>
    </source>
</reference>
<dbReference type="Gene3D" id="3.30.1330.60">
    <property type="entry name" value="OmpA-like domain"/>
    <property type="match status" value="1"/>
</dbReference>
<evidence type="ECO:0000256" key="9">
    <source>
        <dbReference type="ARBA" id="ARBA00023237"/>
    </source>
</evidence>
<comment type="caution">
    <text evidence="13">The sequence shown here is derived from an EMBL/GenBank/DDBJ whole genome shotgun (WGS) entry which is preliminary data.</text>
</comment>
<dbReference type="GO" id="GO:0009279">
    <property type="term" value="C:cell outer membrane"/>
    <property type="evidence" value="ECO:0007669"/>
    <property type="project" value="UniProtKB-SubCell"/>
</dbReference>
<evidence type="ECO:0000256" key="3">
    <source>
        <dbReference type="ARBA" id="ARBA00022452"/>
    </source>
</evidence>